<dbReference type="InterPro" id="IPR050725">
    <property type="entry name" value="CysQ/Inositol_MonoPase"/>
</dbReference>
<keyword evidence="3 8" id="KW-0479">Metal-binding</keyword>
<evidence type="ECO:0000256" key="5">
    <source>
        <dbReference type="ARBA" id="ARBA00044465"/>
    </source>
</evidence>
<dbReference type="Gene3D" id="4.10.460.10">
    <property type="entry name" value="Inositol Polyphosphate 1-phosphatase, domain 1"/>
    <property type="match status" value="1"/>
</dbReference>
<feature type="binding site" evidence="8">
    <location>
        <position position="82"/>
    </location>
    <ligand>
        <name>Mg(2+)</name>
        <dbReference type="ChEBI" id="CHEBI:18420"/>
        <label>1</label>
        <note>catalytic</note>
    </ligand>
</feature>
<comment type="similarity">
    <text evidence="1">Belongs to the inositol monophosphatase superfamily.</text>
</comment>
<dbReference type="EMBL" id="JAHYIQ010000001">
    <property type="protein sequence ID" value="KAK1135622.1"/>
    <property type="molecule type" value="Genomic_DNA"/>
</dbReference>
<dbReference type="Pfam" id="PF00459">
    <property type="entry name" value="Inositol_P"/>
    <property type="match status" value="1"/>
</dbReference>
<keyword evidence="4 8" id="KW-0460">Magnesium</keyword>
<dbReference type="PROSITE" id="PS00629">
    <property type="entry name" value="IMP_1"/>
    <property type="match status" value="1"/>
</dbReference>
<evidence type="ECO:0000256" key="7">
    <source>
        <dbReference type="ARBA" id="ARBA00044519"/>
    </source>
</evidence>
<gene>
    <name evidence="9" type="ORF">K0M31_000211</name>
</gene>
<dbReference type="InterPro" id="IPR044897">
    <property type="entry name" value="INPP1_dom_1"/>
</dbReference>
<dbReference type="InterPro" id="IPR020583">
    <property type="entry name" value="Inositol_monoP_metal-BS"/>
</dbReference>
<dbReference type="AlphaFoldDB" id="A0AA40GDD0"/>
<reference evidence="9" key="1">
    <citation type="submission" date="2021-10" db="EMBL/GenBank/DDBJ databases">
        <title>Melipona bicolor Genome sequencing and assembly.</title>
        <authorList>
            <person name="Araujo N.S."/>
            <person name="Arias M.C."/>
        </authorList>
    </citation>
    <scope>NUCLEOTIDE SEQUENCE</scope>
    <source>
        <strain evidence="9">USP_2M_L1-L4_2017</strain>
        <tissue evidence="9">Whole body</tissue>
    </source>
</reference>
<protein>
    <recommendedName>
        <fullName evidence="7">inositol-1,4-bisphosphate 1-phosphatase</fullName>
        <ecNumber evidence="7">3.1.3.57</ecNumber>
    </recommendedName>
</protein>
<comment type="catalytic activity">
    <reaction evidence="6">
        <text>1D-myo-inositol 1,4-bisphosphate + H2O = 1D-myo-inositol 4-phosphate + phosphate</text>
        <dbReference type="Rhea" id="RHEA:15553"/>
        <dbReference type="ChEBI" id="CHEBI:15377"/>
        <dbReference type="ChEBI" id="CHEBI:43474"/>
        <dbReference type="ChEBI" id="CHEBI:58282"/>
        <dbReference type="ChEBI" id="CHEBI:58469"/>
        <dbReference type="EC" id="3.1.3.57"/>
    </reaction>
    <physiologicalReaction direction="left-to-right" evidence="6">
        <dbReference type="Rhea" id="RHEA:15554"/>
    </physiologicalReaction>
</comment>
<dbReference type="Gene3D" id="3.40.190.80">
    <property type="match status" value="1"/>
</dbReference>
<accession>A0AA40GDD0</accession>
<comment type="caution">
    <text evidence="9">The sequence shown here is derived from an EMBL/GenBank/DDBJ whole genome shotgun (WGS) entry which is preliminary data.</text>
</comment>
<feature type="binding site" evidence="8">
    <location>
        <position position="300"/>
    </location>
    <ligand>
        <name>Mg(2+)</name>
        <dbReference type="ChEBI" id="CHEBI:18420"/>
        <label>1</label>
        <note>catalytic</note>
    </ligand>
</feature>
<comment type="cofactor">
    <cofactor evidence="8">
        <name>Mg(2+)</name>
        <dbReference type="ChEBI" id="CHEBI:18420"/>
    </cofactor>
</comment>
<dbReference type="Proteomes" id="UP001177670">
    <property type="component" value="Unassembled WGS sequence"/>
</dbReference>
<organism evidence="9 10">
    <name type="scientific">Melipona bicolor</name>
    <dbReference type="NCBI Taxonomy" id="60889"/>
    <lineage>
        <taxon>Eukaryota</taxon>
        <taxon>Metazoa</taxon>
        <taxon>Ecdysozoa</taxon>
        <taxon>Arthropoda</taxon>
        <taxon>Hexapoda</taxon>
        <taxon>Insecta</taxon>
        <taxon>Pterygota</taxon>
        <taxon>Neoptera</taxon>
        <taxon>Endopterygota</taxon>
        <taxon>Hymenoptera</taxon>
        <taxon>Apocrita</taxon>
        <taxon>Aculeata</taxon>
        <taxon>Apoidea</taxon>
        <taxon>Anthophila</taxon>
        <taxon>Apidae</taxon>
        <taxon>Melipona</taxon>
    </lineage>
</organism>
<dbReference type="Gene3D" id="3.30.540.10">
    <property type="entry name" value="Fructose-1,6-Bisphosphatase, subunit A, domain 1"/>
    <property type="match status" value="1"/>
</dbReference>
<evidence type="ECO:0000256" key="4">
    <source>
        <dbReference type="ARBA" id="ARBA00022842"/>
    </source>
</evidence>
<feature type="binding site" evidence="8">
    <location>
        <position position="162"/>
    </location>
    <ligand>
        <name>Mg(2+)</name>
        <dbReference type="ChEBI" id="CHEBI:18420"/>
        <label>1</label>
        <note>catalytic</note>
    </ligand>
</feature>
<dbReference type="InterPro" id="IPR000760">
    <property type="entry name" value="Inositol_monophosphatase-like"/>
</dbReference>
<evidence type="ECO:0000256" key="8">
    <source>
        <dbReference type="PIRSR" id="PIRSR600760-2"/>
    </source>
</evidence>
<evidence type="ECO:0000256" key="6">
    <source>
        <dbReference type="ARBA" id="ARBA00044478"/>
    </source>
</evidence>
<feature type="binding site" evidence="8">
    <location>
        <position position="161"/>
    </location>
    <ligand>
        <name>Mg(2+)</name>
        <dbReference type="ChEBI" id="CHEBI:18420"/>
        <label>1</label>
        <note>catalytic</note>
    </ligand>
</feature>
<dbReference type="EC" id="3.1.3.57" evidence="7"/>
<sequence>MKDGSRLLSILLKVSEKAANIARACRHNDSLFKLLVQEKSEAEKNPRFFQDFKTLADVLIQETIKHDIGLEFPELAKVVQGEETNTFSNAMGESIVVKVCPTIGETTQLLAKVMSSDIATAELLATEVHKDVQFLDIPMVAELPLGFDIDIYDLGIWIDPIDSTADYINGGEKVDEATGVHMSGLRCVTVLIGVYLKSTGIPIVGVVNQPFYTNVDLGWKGNCYWGFVENNVGTCSIVEEFTDKKRIILSRVEDENVKGKLLDAGFTLVEAAGAGYKILSVALGQVDAYILSKGSTYKWDTCGPQALLRSLNGGIIEFQDFVNNPDSNYIDVKYLSTSTNFSNNNGLIAYRNFETLQTLKSILCK</sequence>
<comment type="catalytic activity">
    <reaction evidence="5">
        <text>1D-myo-inositol 1,3,4-trisphosphate + H2O = 1D-myo-inositol 3,4-bisphosphate + phosphate</text>
        <dbReference type="Rhea" id="RHEA:70319"/>
        <dbReference type="ChEBI" id="CHEBI:15377"/>
        <dbReference type="ChEBI" id="CHEBI:43474"/>
        <dbReference type="ChEBI" id="CHEBI:58414"/>
        <dbReference type="ChEBI" id="CHEBI:83241"/>
    </reaction>
    <physiologicalReaction direction="left-to-right" evidence="5">
        <dbReference type="Rhea" id="RHEA:70320"/>
    </physiologicalReaction>
</comment>
<keyword evidence="2" id="KW-0452">Lithium</keyword>
<dbReference type="GO" id="GO:0004441">
    <property type="term" value="F:inositol-1,4-bisphosphate 1-phosphatase activity"/>
    <property type="evidence" value="ECO:0007669"/>
    <property type="project" value="UniProtKB-EC"/>
</dbReference>
<keyword evidence="10" id="KW-1185">Reference proteome</keyword>
<feature type="binding site" evidence="8">
    <location>
        <position position="159"/>
    </location>
    <ligand>
        <name>Mg(2+)</name>
        <dbReference type="ChEBI" id="CHEBI:18420"/>
        <label>1</label>
        <note>catalytic</note>
    </ligand>
</feature>
<dbReference type="PANTHER" id="PTHR43028:SF3">
    <property type="entry name" value="INOSITOL POLYPHOSPHATE 1-PHOSPHATASE"/>
    <property type="match status" value="1"/>
</dbReference>
<dbReference type="GO" id="GO:0046872">
    <property type="term" value="F:metal ion binding"/>
    <property type="evidence" value="ECO:0007669"/>
    <property type="project" value="UniProtKB-KW"/>
</dbReference>
<evidence type="ECO:0000313" key="9">
    <source>
        <dbReference type="EMBL" id="KAK1135622.1"/>
    </source>
</evidence>
<evidence type="ECO:0000256" key="3">
    <source>
        <dbReference type="ARBA" id="ARBA00022723"/>
    </source>
</evidence>
<proteinExistence type="inferred from homology"/>
<dbReference type="PANTHER" id="PTHR43028">
    <property type="entry name" value="3'(2'),5'-BISPHOSPHATE NUCLEOTIDASE 1"/>
    <property type="match status" value="1"/>
</dbReference>
<dbReference type="SUPFAM" id="SSF56655">
    <property type="entry name" value="Carbohydrate phosphatase"/>
    <property type="match status" value="1"/>
</dbReference>
<evidence type="ECO:0000256" key="1">
    <source>
        <dbReference type="ARBA" id="ARBA00009759"/>
    </source>
</evidence>
<evidence type="ECO:0000256" key="2">
    <source>
        <dbReference type="ARBA" id="ARBA00022671"/>
    </source>
</evidence>
<name>A0AA40GDD0_9HYME</name>
<evidence type="ECO:0000313" key="10">
    <source>
        <dbReference type="Proteomes" id="UP001177670"/>
    </source>
</evidence>